<protein>
    <submittedName>
        <fullName evidence="1">Uncharacterized protein</fullName>
    </submittedName>
</protein>
<name>A0A0A9BFS1_ARUDO</name>
<evidence type="ECO:0000313" key="1">
    <source>
        <dbReference type="EMBL" id="JAD62176.1"/>
    </source>
</evidence>
<sequence>MCGHWIVFIHPSVSYSIKNSSHIDRSLL</sequence>
<accession>A0A0A9BFS1</accession>
<proteinExistence type="predicted"/>
<reference evidence="1" key="1">
    <citation type="submission" date="2014-09" db="EMBL/GenBank/DDBJ databases">
        <authorList>
            <person name="Magalhaes I.L.F."/>
            <person name="Oliveira U."/>
            <person name="Santos F.R."/>
            <person name="Vidigal T.H.D.A."/>
            <person name="Brescovit A.D."/>
            <person name="Santos A.J."/>
        </authorList>
    </citation>
    <scope>NUCLEOTIDE SEQUENCE</scope>
    <source>
        <tissue evidence="1">Shoot tissue taken approximately 20 cm above the soil surface</tissue>
    </source>
</reference>
<reference evidence="1" key="2">
    <citation type="journal article" date="2015" name="Data Brief">
        <title>Shoot transcriptome of the giant reed, Arundo donax.</title>
        <authorList>
            <person name="Barrero R.A."/>
            <person name="Guerrero F.D."/>
            <person name="Moolhuijzen P."/>
            <person name="Goolsby J.A."/>
            <person name="Tidwell J."/>
            <person name="Bellgard S.E."/>
            <person name="Bellgard M.I."/>
        </authorList>
    </citation>
    <scope>NUCLEOTIDE SEQUENCE</scope>
    <source>
        <tissue evidence="1">Shoot tissue taken approximately 20 cm above the soil surface</tissue>
    </source>
</reference>
<organism evidence="1">
    <name type="scientific">Arundo donax</name>
    <name type="common">Giant reed</name>
    <name type="synonym">Donax arundinaceus</name>
    <dbReference type="NCBI Taxonomy" id="35708"/>
    <lineage>
        <taxon>Eukaryota</taxon>
        <taxon>Viridiplantae</taxon>
        <taxon>Streptophyta</taxon>
        <taxon>Embryophyta</taxon>
        <taxon>Tracheophyta</taxon>
        <taxon>Spermatophyta</taxon>
        <taxon>Magnoliopsida</taxon>
        <taxon>Liliopsida</taxon>
        <taxon>Poales</taxon>
        <taxon>Poaceae</taxon>
        <taxon>PACMAD clade</taxon>
        <taxon>Arundinoideae</taxon>
        <taxon>Arundineae</taxon>
        <taxon>Arundo</taxon>
    </lineage>
</organism>
<dbReference type="EMBL" id="GBRH01235719">
    <property type="protein sequence ID" value="JAD62176.1"/>
    <property type="molecule type" value="Transcribed_RNA"/>
</dbReference>
<dbReference type="AlphaFoldDB" id="A0A0A9BFS1"/>